<evidence type="ECO:0000313" key="2">
    <source>
        <dbReference type="Proteomes" id="UP000053477"/>
    </source>
</evidence>
<name>A0A0H2RSG8_9AGAM</name>
<organism evidence="1 2">
    <name type="scientific">Schizopora paradoxa</name>
    <dbReference type="NCBI Taxonomy" id="27342"/>
    <lineage>
        <taxon>Eukaryota</taxon>
        <taxon>Fungi</taxon>
        <taxon>Dikarya</taxon>
        <taxon>Basidiomycota</taxon>
        <taxon>Agaricomycotina</taxon>
        <taxon>Agaricomycetes</taxon>
        <taxon>Hymenochaetales</taxon>
        <taxon>Schizoporaceae</taxon>
        <taxon>Schizopora</taxon>
    </lineage>
</organism>
<proteinExistence type="predicted"/>
<gene>
    <name evidence="1" type="ORF">SCHPADRAFT_894375</name>
</gene>
<evidence type="ECO:0000313" key="1">
    <source>
        <dbReference type="EMBL" id="KLO07801.1"/>
    </source>
</evidence>
<protein>
    <submittedName>
        <fullName evidence="1">Uncharacterized protein</fullName>
    </submittedName>
</protein>
<sequence>MKSNYTEKLKNLTGSLSWKKQKGQLEDETDFASGIKPRRLYMFTWESNIKSFGTQYAFLCTRETLDAGATLFWIECQQTPVHHNKSVTDNVKRYIFRRKDVGEIEFYQKKEIVQKEELNNIPSMLGVRKIDFVFELDSAVKSPSSLIIHTENILARNIICEIDDDGTTQLNVETWARSITVAHPMYVSASQREPSTQRVQIREPKEQRFEVCNEIAKSTTQRPRKSETKWLTDEEIDVQAGGDIGACSNSK</sequence>
<dbReference type="EMBL" id="KQ086120">
    <property type="protein sequence ID" value="KLO07801.1"/>
    <property type="molecule type" value="Genomic_DNA"/>
</dbReference>
<accession>A0A0H2RSG8</accession>
<reference evidence="1 2" key="1">
    <citation type="submission" date="2015-04" db="EMBL/GenBank/DDBJ databases">
        <title>Complete genome sequence of Schizopora paradoxa KUC8140, a cosmopolitan wood degrader in East Asia.</title>
        <authorList>
            <consortium name="DOE Joint Genome Institute"/>
            <person name="Min B."/>
            <person name="Park H."/>
            <person name="Jang Y."/>
            <person name="Kim J.-J."/>
            <person name="Kim K.H."/>
            <person name="Pangilinan J."/>
            <person name="Lipzen A."/>
            <person name="Riley R."/>
            <person name="Grigoriev I.V."/>
            <person name="Spatafora J.W."/>
            <person name="Choi I.-G."/>
        </authorList>
    </citation>
    <scope>NUCLEOTIDE SEQUENCE [LARGE SCALE GENOMIC DNA]</scope>
    <source>
        <strain evidence="1 2">KUC8140</strain>
    </source>
</reference>
<keyword evidence="2" id="KW-1185">Reference proteome</keyword>
<dbReference type="Proteomes" id="UP000053477">
    <property type="component" value="Unassembled WGS sequence"/>
</dbReference>
<dbReference type="InParanoid" id="A0A0H2RSG8"/>
<dbReference type="AlphaFoldDB" id="A0A0H2RSG8"/>